<dbReference type="InParanoid" id="A0A1W0VUF9"/>
<reference evidence="2 3" key="1">
    <citation type="journal article" date="2009" name="Nature">
        <title>The Sorghum bicolor genome and the diversification of grasses.</title>
        <authorList>
            <person name="Paterson A.H."/>
            <person name="Bowers J.E."/>
            <person name="Bruggmann R."/>
            <person name="Dubchak I."/>
            <person name="Grimwood J."/>
            <person name="Gundlach H."/>
            <person name="Haberer G."/>
            <person name="Hellsten U."/>
            <person name="Mitros T."/>
            <person name="Poliakov A."/>
            <person name="Schmutz J."/>
            <person name="Spannagl M."/>
            <person name="Tang H."/>
            <person name="Wang X."/>
            <person name="Wicker T."/>
            <person name="Bharti A.K."/>
            <person name="Chapman J."/>
            <person name="Feltus F.A."/>
            <person name="Gowik U."/>
            <person name="Grigoriev I.V."/>
            <person name="Lyons E."/>
            <person name="Maher C.A."/>
            <person name="Martis M."/>
            <person name="Narechania A."/>
            <person name="Otillar R.P."/>
            <person name="Penning B.W."/>
            <person name="Salamov A.A."/>
            <person name="Wang Y."/>
            <person name="Zhang L."/>
            <person name="Carpita N.C."/>
            <person name="Freeling M."/>
            <person name="Gingle A.R."/>
            <person name="Hash C.T."/>
            <person name="Keller B."/>
            <person name="Klein P."/>
            <person name="Kresovich S."/>
            <person name="McCann M.C."/>
            <person name="Ming R."/>
            <person name="Peterson D.G."/>
            <person name="Mehboob-ur-Rahman"/>
            <person name="Ware D."/>
            <person name="Westhoff P."/>
            <person name="Mayer K.F."/>
            <person name="Messing J."/>
            <person name="Rokhsar D.S."/>
        </authorList>
    </citation>
    <scope>NUCLEOTIDE SEQUENCE [LARGE SCALE GENOMIC DNA]</scope>
    <source>
        <strain evidence="3">cv. BTx623</strain>
    </source>
</reference>
<gene>
    <name evidence="2" type="ORF">SORBI_3010G229050</name>
</gene>
<evidence type="ECO:0000313" key="2">
    <source>
        <dbReference type="EMBL" id="OQU76884.1"/>
    </source>
</evidence>
<evidence type="ECO:0000256" key="1">
    <source>
        <dbReference type="SAM" id="MobiDB-lite"/>
    </source>
</evidence>
<organism evidence="2 3">
    <name type="scientific">Sorghum bicolor</name>
    <name type="common">Sorghum</name>
    <name type="synonym">Sorghum vulgare</name>
    <dbReference type="NCBI Taxonomy" id="4558"/>
    <lineage>
        <taxon>Eukaryota</taxon>
        <taxon>Viridiplantae</taxon>
        <taxon>Streptophyta</taxon>
        <taxon>Embryophyta</taxon>
        <taxon>Tracheophyta</taxon>
        <taxon>Spermatophyta</taxon>
        <taxon>Magnoliopsida</taxon>
        <taxon>Liliopsida</taxon>
        <taxon>Poales</taxon>
        <taxon>Poaceae</taxon>
        <taxon>PACMAD clade</taxon>
        <taxon>Panicoideae</taxon>
        <taxon>Andropogonodae</taxon>
        <taxon>Andropogoneae</taxon>
        <taxon>Sorghinae</taxon>
        <taxon>Sorghum</taxon>
    </lineage>
</organism>
<keyword evidence="3" id="KW-1185">Reference proteome</keyword>
<name>A0A1W0VUF9_SORBI</name>
<dbReference type="EMBL" id="CM000769">
    <property type="protein sequence ID" value="OQU76884.1"/>
    <property type="molecule type" value="Genomic_DNA"/>
</dbReference>
<evidence type="ECO:0000313" key="3">
    <source>
        <dbReference type="Proteomes" id="UP000000768"/>
    </source>
</evidence>
<reference evidence="3" key="2">
    <citation type="journal article" date="2018" name="Plant J.">
        <title>The Sorghum bicolor reference genome: improved assembly, gene annotations, a transcriptome atlas, and signatures of genome organization.</title>
        <authorList>
            <person name="McCormick R.F."/>
            <person name="Truong S.K."/>
            <person name="Sreedasyam A."/>
            <person name="Jenkins J."/>
            <person name="Shu S."/>
            <person name="Sims D."/>
            <person name="Kennedy M."/>
            <person name="Amirebrahimi M."/>
            <person name="Weers B.D."/>
            <person name="McKinley B."/>
            <person name="Mattison A."/>
            <person name="Morishige D.T."/>
            <person name="Grimwood J."/>
            <person name="Schmutz J."/>
            <person name="Mullet J.E."/>
        </authorList>
    </citation>
    <scope>NUCLEOTIDE SEQUENCE [LARGE SCALE GENOMIC DNA]</scope>
    <source>
        <strain evidence="3">cv. BTx623</strain>
    </source>
</reference>
<sequence length="111" mass="11902">MAVKSKTSISGASRKQAQPNATSRACTPHRCPVPIHCRPAATCMVWFPAGLTPLQEANTRPACPKPSLLYCILHAQISTLMFLTNKKEGKNSREQCAGVAVVAFLSGIHLS</sequence>
<feature type="compositionally biased region" description="Polar residues" evidence="1">
    <location>
        <begin position="1"/>
        <end position="25"/>
    </location>
</feature>
<feature type="region of interest" description="Disordered" evidence="1">
    <location>
        <begin position="1"/>
        <end position="26"/>
    </location>
</feature>
<protein>
    <submittedName>
        <fullName evidence="2">Uncharacterized protein</fullName>
    </submittedName>
</protein>
<dbReference type="Proteomes" id="UP000000768">
    <property type="component" value="Chromosome 10"/>
</dbReference>
<dbReference type="Gramene" id="OQU76884">
    <property type="protein sequence ID" value="OQU76884"/>
    <property type="gene ID" value="SORBI_3010G229050"/>
</dbReference>
<proteinExistence type="predicted"/>
<dbReference type="AlphaFoldDB" id="A0A1W0VUF9"/>
<accession>A0A1W0VUF9</accession>